<sequence>DMFKRIAKYLTPLTRMRAAPKEGKYFMQST</sequence>
<accession>A0A8J2P4J0</accession>
<feature type="non-terminal residue" evidence="1">
    <location>
        <position position="30"/>
    </location>
</feature>
<feature type="non-terminal residue" evidence="1">
    <location>
        <position position="1"/>
    </location>
</feature>
<dbReference type="EMBL" id="CAJVCH010119504">
    <property type="protein sequence ID" value="CAG7725266.1"/>
    <property type="molecule type" value="Genomic_DNA"/>
</dbReference>
<organism evidence="1 2">
    <name type="scientific">Allacma fusca</name>
    <dbReference type="NCBI Taxonomy" id="39272"/>
    <lineage>
        <taxon>Eukaryota</taxon>
        <taxon>Metazoa</taxon>
        <taxon>Ecdysozoa</taxon>
        <taxon>Arthropoda</taxon>
        <taxon>Hexapoda</taxon>
        <taxon>Collembola</taxon>
        <taxon>Symphypleona</taxon>
        <taxon>Sminthuridae</taxon>
        <taxon>Allacma</taxon>
    </lineage>
</organism>
<keyword evidence="2" id="KW-1185">Reference proteome</keyword>
<protein>
    <submittedName>
        <fullName evidence="1">Uncharacterized protein</fullName>
    </submittedName>
</protein>
<evidence type="ECO:0000313" key="2">
    <source>
        <dbReference type="Proteomes" id="UP000708208"/>
    </source>
</evidence>
<evidence type="ECO:0000313" key="1">
    <source>
        <dbReference type="EMBL" id="CAG7725266.1"/>
    </source>
</evidence>
<name>A0A8J2P4J0_9HEXA</name>
<proteinExistence type="predicted"/>
<gene>
    <name evidence="1" type="ORF">AFUS01_LOCUS14232</name>
</gene>
<dbReference type="Proteomes" id="UP000708208">
    <property type="component" value="Unassembled WGS sequence"/>
</dbReference>
<reference evidence="1" key="1">
    <citation type="submission" date="2021-06" db="EMBL/GenBank/DDBJ databases">
        <authorList>
            <person name="Hodson N. C."/>
            <person name="Mongue J. A."/>
            <person name="Jaron S. K."/>
        </authorList>
    </citation>
    <scope>NUCLEOTIDE SEQUENCE</scope>
</reference>
<comment type="caution">
    <text evidence="1">The sequence shown here is derived from an EMBL/GenBank/DDBJ whole genome shotgun (WGS) entry which is preliminary data.</text>
</comment>
<dbReference type="AlphaFoldDB" id="A0A8J2P4J0"/>